<dbReference type="InterPro" id="IPR003661">
    <property type="entry name" value="HisK_dim/P_dom"/>
</dbReference>
<dbReference type="GO" id="GO:0000155">
    <property type="term" value="F:phosphorelay sensor kinase activity"/>
    <property type="evidence" value="ECO:0007669"/>
    <property type="project" value="InterPro"/>
</dbReference>
<evidence type="ECO:0000256" key="5">
    <source>
        <dbReference type="ARBA" id="ARBA00022741"/>
    </source>
</evidence>
<dbReference type="Pfam" id="PF02518">
    <property type="entry name" value="HATPase_c"/>
    <property type="match status" value="1"/>
</dbReference>
<evidence type="ECO:0000256" key="2">
    <source>
        <dbReference type="ARBA" id="ARBA00012438"/>
    </source>
</evidence>
<dbReference type="SMART" id="SM00387">
    <property type="entry name" value="HATPase_c"/>
    <property type="match status" value="1"/>
</dbReference>
<dbReference type="CDD" id="cd00075">
    <property type="entry name" value="HATPase"/>
    <property type="match status" value="1"/>
</dbReference>
<evidence type="ECO:0000256" key="6">
    <source>
        <dbReference type="ARBA" id="ARBA00022777"/>
    </source>
</evidence>
<dbReference type="PRINTS" id="PR00344">
    <property type="entry name" value="BCTRLSENSOR"/>
</dbReference>
<gene>
    <name evidence="11" type="ORF">CAL13_13545</name>
</gene>
<dbReference type="SUPFAM" id="SSF47384">
    <property type="entry name" value="Homodimeric domain of signal transducing histidine kinase"/>
    <property type="match status" value="1"/>
</dbReference>
<dbReference type="EC" id="2.7.13.3" evidence="2"/>
<feature type="transmembrane region" description="Helical" evidence="9">
    <location>
        <begin position="110"/>
        <end position="134"/>
    </location>
</feature>
<keyword evidence="4" id="KW-0808">Transferase</keyword>
<evidence type="ECO:0000256" key="3">
    <source>
        <dbReference type="ARBA" id="ARBA00022553"/>
    </source>
</evidence>
<evidence type="ECO:0000256" key="1">
    <source>
        <dbReference type="ARBA" id="ARBA00000085"/>
    </source>
</evidence>
<dbReference type="InterPro" id="IPR005467">
    <property type="entry name" value="His_kinase_dom"/>
</dbReference>
<dbReference type="EMBL" id="CP021109">
    <property type="protein sequence ID" value="ARP87116.1"/>
    <property type="molecule type" value="Genomic_DNA"/>
</dbReference>
<keyword evidence="9" id="KW-1133">Transmembrane helix</keyword>
<keyword evidence="3" id="KW-0597">Phosphoprotein</keyword>
<evidence type="ECO:0000256" key="7">
    <source>
        <dbReference type="ARBA" id="ARBA00022840"/>
    </source>
</evidence>
<feature type="domain" description="Histidine kinase" evidence="10">
    <location>
        <begin position="224"/>
        <end position="440"/>
    </location>
</feature>
<dbReference type="InterPro" id="IPR050351">
    <property type="entry name" value="BphY/WalK/GraS-like"/>
</dbReference>
<dbReference type="CDD" id="cd00082">
    <property type="entry name" value="HisKA"/>
    <property type="match status" value="1"/>
</dbReference>
<dbReference type="InterPro" id="IPR036097">
    <property type="entry name" value="HisK_dim/P_sf"/>
</dbReference>
<keyword evidence="6" id="KW-0418">Kinase</keyword>
<evidence type="ECO:0000313" key="12">
    <source>
        <dbReference type="Proteomes" id="UP000194139"/>
    </source>
</evidence>
<dbReference type="GO" id="GO:0000156">
    <property type="term" value="F:phosphorelay response regulator activity"/>
    <property type="evidence" value="ECO:0007669"/>
    <property type="project" value="TreeGrafter"/>
</dbReference>
<keyword evidence="5" id="KW-0547">Nucleotide-binding</keyword>
<organism evidence="11 12">
    <name type="scientific">Bordetella genomosp. 9</name>
    <dbReference type="NCBI Taxonomy" id="1416803"/>
    <lineage>
        <taxon>Bacteria</taxon>
        <taxon>Pseudomonadati</taxon>
        <taxon>Pseudomonadota</taxon>
        <taxon>Betaproteobacteria</taxon>
        <taxon>Burkholderiales</taxon>
        <taxon>Alcaligenaceae</taxon>
        <taxon>Bordetella</taxon>
    </lineage>
</organism>
<dbReference type="InterPro" id="IPR004358">
    <property type="entry name" value="Sig_transdc_His_kin-like_C"/>
</dbReference>
<dbReference type="InterPro" id="IPR003594">
    <property type="entry name" value="HATPase_dom"/>
</dbReference>
<evidence type="ECO:0000256" key="4">
    <source>
        <dbReference type="ARBA" id="ARBA00022679"/>
    </source>
</evidence>
<dbReference type="Gene3D" id="1.10.287.130">
    <property type="match status" value="1"/>
</dbReference>
<proteinExistence type="predicted"/>
<dbReference type="PROSITE" id="PS50109">
    <property type="entry name" value="HIS_KIN"/>
    <property type="match status" value="1"/>
</dbReference>
<dbReference type="Pfam" id="PF00512">
    <property type="entry name" value="HisKA"/>
    <property type="match status" value="1"/>
</dbReference>
<feature type="transmembrane region" description="Helical" evidence="9">
    <location>
        <begin position="146"/>
        <end position="169"/>
    </location>
</feature>
<dbReference type="PANTHER" id="PTHR42878">
    <property type="entry name" value="TWO-COMPONENT HISTIDINE KINASE"/>
    <property type="match status" value="1"/>
</dbReference>
<feature type="transmembrane region" description="Helical" evidence="9">
    <location>
        <begin position="77"/>
        <end position="98"/>
    </location>
</feature>
<dbReference type="SUPFAM" id="SSF55874">
    <property type="entry name" value="ATPase domain of HSP90 chaperone/DNA topoisomerase II/histidine kinase"/>
    <property type="match status" value="1"/>
</dbReference>
<accession>A0A1W6Z1B8</accession>
<evidence type="ECO:0000256" key="8">
    <source>
        <dbReference type="ARBA" id="ARBA00023012"/>
    </source>
</evidence>
<comment type="catalytic activity">
    <reaction evidence="1">
        <text>ATP + protein L-histidine = ADP + protein N-phospho-L-histidine.</text>
        <dbReference type="EC" id="2.7.13.3"/>
    </reaction>
</comment>
<dbReference type="GO" id="GO:0030295">
    <property type="term" value="F:protein kinase activator activity"/>
    <property type="evidence" value="ECO:0007669"/>
    <property type="project" value="TreeGrafter"/>
</dbReference>
<dbReference type="GO" id="GO:0005524">
    <property type="term" value="F:ATP binding"/>
    <property type="evidence" value="ECO:0007669"/>
    <property type="project" value="UniProtKB-KW"/>
</dbReference>
<dbReference type="InterPro" id="IPR036890">
    <property type="entry name" value="HATPase_C_sf"/>
</dbReference>
<name>A0A1W6Z1B8_9BORD</name>
<evidence type="ECO:0000259" key="10">
    <source>
        <dbReference type="PROSITE" id="PS50109"/>
    </source>
</evidence>
<keyword evidence="9" id="KW-0812">Transmembrane</keyword>
<dbReference type="PANTHER" id="PTHR42878:SF7">
    <property type="entry name" value="SENSOR HISTIDINE KINASE GLRK"/>
    <property type="match status" value="1"/>
</dbReference>
<protein>
    <recommendedName>
        <fullName evidence="2">histidine kinase</fullName>
        <ecNumber evidence="2">2.7.13.3</ecNumber>
    </recommendedName>
</protein>
<keyword evidence="8" id="KW-0902">Two-component regulatory system</keyword>
<dbReference type="Proteomes" id="UP000194139">
    <property type="component" value="Chromosome"/>
</dbReference>
<sequence length="442" mass="46304">MNSDIWYSAASGALVTSPRGAAATLVIAIAVPLLLAVRRRSSGFPALPSLLLPLSQALRLALLAGVLIEGITPAGKANLSAACLGVGAAALLWMAGSVMRKRRMPLAGAAIPWITAWLLAAASADVAAAGGIIASWLGPGEAGPPAILAGIAAIMGVLAAAVVLSLAFAPRRTSYPGRHSGGRPAGAAVPMEAPVDPAAGRRQIETRLALLDEVLERQRQMNALLAHEMRSPVSTISAAVQSLQMVLAGSGEEIDARLQRIDRAVARIGELMDQLLVQDSAYEEAVAPRHEMVDLARLATDVAASVQGDVAHRLRVEAPAPAMAWCDGPLTGVVLRNLLHNAVKYSPADQPIVIQVGTLTAPRERTAWIAVADRGPGIDKEDQARIFDPHFRRAAHRETKGMGLGLYLVRKICERQGGTLTVESEPGKGARFTIALPGDRAR</sequence>
<evidence type="ECO:0000256" key="9">
    <source>
        <dbReference type="SAM" id="Phobius"/>
    </source>
</evidence>
<dbReference type="SMART" id="SM00388">
    <property type="entry name" value="HisKA"/>
    <property type="match status" value="1"/>
</dbReference>
<feature type="transmembrane region" description="Helical" evidence="9">
    <location>
        <begin position="20"/>
        <end position="37"/>
    </location>
</feature>
<dbReference type="AlphaFoldDB" id="A0A1W6Z1B8"/>
<keyword evidence="12" id="KW-1185">Reference proteome</keyword>
<keyword evidence="9" id="KW-0472">Membrane</keyword>
<keyword evidence="7" id="KW-0067">ATP-binding</keyword>
<feature type="transmembrane region" description="Helical" evidence="9">
    <location>
        <begin position="49"/>
        <end position="71"/>
    </location>
</feature>
<evidence type="ECO:0000313" key="11">
    <source>
        <dbReference type="EMBL" id="ARP87116.1"/>
    </source>
</evidence>
<reference evidence="11 12" key="1">
    <citation type="submission" date="2017-05" db="EMBL/GenBank/DDBJ databases">
        <title>Complete and WGS of Bordetella genogroups.</title>
        <authorList>
            <person name="Spilker T."/>
            <person name="LiPuma J."/>
        </authorList>
    </citation>
    <scope>NUCLEOTIDE SEQUENCE [LARGE SCALE GENOMIC DNA]</scope>
    <source>
        <strain evidence="11 12">AU17164</strain>
    </source>
</reference>
<dbReference type="Gene3D" id="3.30.565.10">
    <property type="entry name" value="Histidine kinase-like ATPase, C-terminal domain"/>
    <property type="match status" value="1"/>
</dbReference>
<dbReference type="GO" id="GO:0007234">
    <property type="term" value="P:osmosensory signaling via phosphorelay pathway"/>
    <property type="evidence" value="ECO:0007669"/>
    <property type="project" value="TreeGrafter"/>
</dbReference>